<protein>
    <recommendedName>
        <fullName evidence="3">ABM domain-containing protein</fullName>
    </recommendedName>
</protein>
<dbReference type="InterPro" id="IPR011008">
    <property type="entry name" value="Dimeric_a/b-barrel"/>
</dbReference>
<dbReference type="Gene3D" id="3.30.70.100">
    <property type="match status" value="1"/>
</dbReference>
<name>A0AAD4NTG8_9PLEO</name>
<dbReference type="SUPFAM" id="SSF54909">
    <property type="entry name" value="Dimeric alpha+beta barrel"/>
    <property type="match status" value="1"/>
</dbReference>
<dbReference type="PANTHER" id="PTHR40624:SF1">
    <property type="entry name" value="BIOSYNTHESIS MONOOXYGENASE, PUTATIVE (AFU_ORTHOLOGUE AFUA_1G12025)-RELATED"/>
    <property type="match status" value="1"/>
</dbReference>
<proteinExistence type="predicted"/>
<dbReference type="AlphaFoldDB" id="A0AAD4NTG8"/>
<dbReference type="EMBL" id="JAANER010000002">
    <property type="protein sequence ID" value="KAG9193957.1"/>
    <property type="molecule type" value="Genomic_DNA"/>
</dbReference>
<comment type="caution">
    <text evidence="1">The sequence shown here is derived from an EMBL/GenBank/DDBJ whole genome shotgun (WGS) entry which is preliminary data.</text>
</comment>
<evidence type="ECO:0000313" key="1">
    <source>
        <dbReference type="EMBL" id="KAG9193957.1"/>
    </source>
</evidence>
<evidence type="ECO:0008006" key="3">
    <source>
        <dbReference type="Google" id="ProtNLM"/>
    </source>
</evidence>
<sequence length="213" mass="23688">MTSILTTARLVFKDLDARQKAIDAFHKIIQYTIPHEPEVLQYVCALPVDEKLETEIYMIEEYANQAASDAHLATKPVQDLINLFTAGDVLAHPPEVHNCPVVTKKTSASPIPISSNPAIVLMNIPSRSGLSTKDAGKWDEMSQIVMKSVNSIFIFTVVEDHEANSTRVEAVLQDWDAFTGYEEFMIEGRRDTAEVVKVRPIDGFVGRESASKL</sequence>
<evidence type="ECO:0000313" key="2">
    <source>
        <dbReference type="Proteomes" id="UP001199106"/>
    </source>
</evidence>
<reference evidence="1" key="1">
    <citation type="submission" date="2021-07" db="EMBL/GenBank/DDBJ databases">
        <title>Genome Resource of American Ginseng Black Spot Pathogen Alternaria panax.</title>
        <authorList>
            <person name="Qiu C."/>
            <person name="Wang W."/>
            <person name="Liu Z."/>
        </authorList>
    </citation>
    <scope>NUCLEOTIDE SEQUENCE</scope>
    <source>
        <strain evidence="1">BNCC115425</strain>
    </source>
</reference>
<dbReference type="Proteomes" id="UP001199106">
    <property type="component" value="Unassembled WGS sequence"/>
</dbReference>
<keyword evidence="2" id="KW-1185">Reference proteome</keyword>
<organism evidence="1 2">
    <name type="scientific">Alternaria panax</name>
    <dbReference type="NCBI Taxonomy" id="48097"/>
    <lineage>
        <taxon>Eukaryota</taxon>
        <taxon>Fungi</taxon>
        <taxon>Dikarya</taxon>
        <taxon>Ascomycota</taxon>
        <taxon>Pezizomycotina</taxon>
        <taxon>Dothideomycetes</taxon>
        <taxon>Pleosporomycetidae</taxon>
        <taxon>Pleosporales</taxon>
        <taxon>Pleosporineae</taxon>
        <taxon>Pleosporaceae</taxon>
        <taxon>Alternaria</taxon>
        <taxon>Alternaria sect. Panax</taxon>
    </lineage>
</organism>
<accession>A0AAD4NTG8</accession>
<dbReference type="PANTHER" id="PTHR40624">
    <property type="entry name" value="BIOSYNTHESIS MONOOXYGENASE, PUTATIVE (AFU_ORTHOLOGUE AFUA_1G12025)-RELATED"/>
    <property type="match status" value="1"/>
</dbReference>
<gene>
    <name evidence="1" type="ORF">G6011_03992</name>
</gene>